<gene>
    <name evidence="3" type="ORF">AMORRO_LOCUS17846</name>
</gene>
<keyword evidence="4" id="KW-1185">Reference proteome</keyword>
<evidence type="ECO:0000313" key="4">
    <source>
        <dbReference type="Proteomes" id="UP000789342"/>
    </source>
</evidence>
<comment type="caution">
    <text evidence="3">The sequence shown here is derived from an EMBL/GenBank/DDBJ whole genome shotgun (WGS) entry which is preliminary data.</text>
</comment>
<organism evidence="3 4">
    <name type="scientific">Acaulospora morrowiae</name>
    <dbReference type="NCBI Taxonomy" id="94023"/>
    <lineage>
        <taxon>Eukaryota</taxon>
        <taxon>Fungi</taxon>
        <taxon>Fungi incertae sedis</taxon>
        <taxon>Mucoromycota</taxon>
        <taxon>Glomeromycotina</taxon>
        <taxon>Glomeromycetes</taxon>
        <taxon>Diversisporales</taxon>
        <taxon>Acaulosporaceae</taxon>
        <taxon>Acaulospora</taxon>
    </lineage>
</organism>
<evidence type="ECO:0000259" key="2">
    <source>
        <dbReference type="PROSITE" id="PS51253"/>
    </source>
</evidence>
<accession>A0A9N9P350</accession>
<dbReference type="PROSITE" id="PS51253">
    <property type="entry name" value="HTH_CENPB"/>
    <property type="match status" value="1"/>
</dbReference>
<proteinExistence type="predicted"/>
<feature type="domain" description="HTH CENPB-type" evidence="2">
    <location>
        <begin position="1"/>
        <end position="32"/>
    </location>
</feature>
<dbReference type="Pfam" id="PF03221">
    <property type="entry name" value="HTH_Tnp_Tc5"/>
    <property type="match status" value="1"/>
</dbReference>
<dbReference type="InterPro" id="IPR006600">
    <property type="entry name" value="HTH_CenpB_DNA-bd_dom"/>
</dbReference>
<evidence type="ECO:0000313" key="3">
    <source>
        <dbReference type="EMBL" id="CAG8787373.1"/>
    </source>
</evidence>
<dbReference type="OrthoDB" id="2447222at2759"/>
<dbReference type="SUPFAM" id="SSF46689">
    <property type="entry name" value="Homeodomain-like"/>
    <property type="match status" value="1"/>
</dbReference>
<name>A0A9N9P350_9GLOM</name>
<feature type="non-terminal residue" evidence="3">
    <location>
        <position position="42"/>
    </location>
</feature>
<dbReference type="GO" id="GO:0003677">
    <property type="term" value="F:DNA binding"/>
    <property type="evidence" value="ECO:0007669"/>
    <property type="project" value="UniProtKB-KW"/>
</dbReference>
<evidence type="ECO:0000256" key="1">
    <source>
        <dbReference type="ARBA" id="ARBA00023125"/>
    </source>
</evidence>
<protein>
    <submittedName>
        <fullName evidence="3">5207_t:CDS:1</fullName>
    </submittedName>
</protein>
<dbReference type="EMBL" id="CAJVPV010057937">
    <property type="protein sequence ID" value="CAG8787373.1"/>
    <property type="molecule type" value="Genomic_DNA"/>
</dbReference>
<dbReference type="Gene3D" id="1.10.10.60">
    <property type="entry name" value="Homeodomain-like"/>
    <property type="match status" value="1"/>
</dbReference>
<reference evidence="3" key="1">
    <citation type="submission" date="2021-06" db="EMBL/GenBank/DDBJ databases">
        <authorList>
            <person name="Kallberg Y."/>
            <person name="Tangrot J."/>
            <person name="Rosling A."/>
        </authorList>
    </citation>
    <scope>NUCLEOTIDE SEQUENCE</scope>
    <source>
        <strain evidence="3">CL551</strain>
    </source>
</reference>
<dbReference type="AlphaFoldDB" id="A0A9N9P350"/>
<keyword evidence="1" id="KW-0238">DNA-binding</keyword>
<sequence>FAQMLNIPDDDFKFSSGWLSRFKKRHELKQVKKHEESASADH</sequence>
<dbReference type="Proteomes" id="UP000789342">
    <property type="component" value="Unassembled WGS sequence"/>
</dbReference>
<feature type="non-terminal residue" evidence="3">
    <location>
        <position position="1"/>
    </location>
</feature>
<dbReference type="InterPro" id="IPR009057">
    <property type="entry name" value="Homeodomain-like_sf"/>
</dbReference>